<protein>
    <submittedName>
        <fullName evidence="2">Uncharacterized protein</fullName>
    </submittedName>
</protein>
<gene>
    <name evidence="2" type="ORF">G7Y89_g12806</name>
</gene>
<keyword evidence="3" id="KW-1185">Reference proteome</keyword>
<dbReference type="GO" id="GO:0016813">
    <property type="term" value="F:hydrolase activity, acting on carbon-nitrogen (but not peptide) bonds, in linear amidines"/>
    <property type="evidence" value="ECO:0007669"/>
    <property type="project" value="InterPro"/>
</dbReference>
<name>A0A8H4VX09_9HELO</name>
<dbReference type="EMBL" id="JAAMPI010001399">
    <property type="protein sequence ID" value="KAF4625362.1"/>
    <property type="molecule type" value="Genomic_DNA"/>
</dbReference>
<dbReference type="Gene3D" id="3.40.630.10">
    <property type="entry name" value="Zn peptidases"/>
    <property type="match status" value="1"/>
</dbReference>
<dbReference type="OrthoDB" id="4676at2759"/>
<dbReference type="PANTHER" id="PTHR32494">
    <property type="entry name" value="ALLANTOATE DEIMINASE-RELATED"/>
    <property type="match status" value="1"/>
</dbReference>
<accession>A0A8H4VX09</accession>
<comment type="caution">
    <text evidence="2">The sequence shown here is derived from an EMBL/GenBank/DDBJ whole genome shotgun (WGS) entry which is preliminary data.</text>
</comment>
<evidence type="ECO:0000256" key="1">
    <source>
        <dbReference type="ARBA" id="ARBA00022801"/>
    </source>
</evidence>
<dbReference type="SUPFAM" id="SSF53187">
    <property type="entry name" value="Zn-dependent exopeptidases"/>
    <property type="match status" value="1"/>
</dbReference>
<dbReference type="InterPro" id="IPR010158">
    <property type="entry name" value="Amidase_Cbmase"/>
</dbReference>
<evidence type="ECO:0000313" key="3">
    <source>
        <dbReference type="Proteomes" id="UP000566819"/>
    </source>
</evidence>
<reference evidence="2 3" key="1">
    <citation type="submission" date="2020-03" db="EMBL/GenBank/DDBJ databases">
        <title>Draft Genome Sequence of Cudoniella acicularis.</title>
        <authorList>
            <person name="Buettner E."/>
            <person name="Kellner H."/>
        </authorList>
    </citation>
    <scope>NUCLEOTIDE SEQUENCE [LARGE SCALE GENOMIC DNA]</scope>
    <source>
        <strain evidence="2 3">DSM 108380</strain>
    </source>
</reference>
<sequence length="217" mass="23534">MFVFRRTVSVIGRRAYSSSPLATKFSVNGDRLWNDIHETAKWSAPSSGGVTRLCVDGNDKMARDWFREQVLALGADYKVNATGTQFAKVDGEDNSIPSIEMGSYMDTVATGGKFDGPLGVIGGLEVLRSMQEQNVKTRAPLVLINWTNEEGARFFPLLGSSCVSAGQSTVEEAHASISIDNSVLTMGSELAKIGYVGDGANYFEEFPISAHFENLAY</sequence>
<dbReference type="AlphaFoldDB" id="A0A8H4VX09"/>
<evidence type="ECO:0000313" key="2">
    <source>
        <dbReference type="EMBL" id="KAF4625362.1"/>
    </source>
</evidence>
<organism evidence="2 3">
    <name type="scientific">Cudoniella acicularis</name>
    <dbReference type="NCBI Taxonomy" id="354080"/>
    <lineage>
        <taxon>Eukaryota</taxon>
        <taxon>Fungi</taxon>
        <taxon>Dikarya</taxon>
        <taxon>Ascomycota</taxon>
        <taxon>Pezizomycotina</taxon>
        <taxon>Leotiomycetes</taxon>
        <taxon>Helotiales</taxon>
        <taxon>Tricladiaceae</taxon>
        <taxon>Cudoniella</taxon>
    </lineage>
</organism>
<dbReference type="PANTHER" id="PTHR32494:SF20">
    <property type="entry name" value="PEPTIDASE M20 DIMERISATION DOMAIN-CONTAINING PROTEIN"/>
    <property type="match status" value="1"/>
</dbReference>
<dbReference type="Proteomes" id="UP000566819">
    <property type="component" value="Unassembled WGS sequence"/>
</dbReference>
<proteinExistence type="predicted"/>
<keyword evidence="1" id="KW-0378">Hydrolase</keyword>